<gene>
    <name evidence="8" type="ORF">Q9S78_01020</name>
</gene>
<dbReference type="InterPro" id="IPR035398">
    <property type="entry name" value="Bac_rhamnosid_C"/>
</dbReference>
<keyword evidence="3 8" id="KW-0378">Hydrolase</keyword>
<dbReference type="Pfam" id="PF17390">
    <property type="entry name" value="Bac_rhamnosid_C"/>
    <property type="match status" value="1"/>
</dbReference>
<dbReference type="InterPro" id="IPR008928">
    <property type="entry name" value="6-hairpin_glycosidase_sf"/>
</dbReference>
<dbReference type="InterPro" id="IPR016007">
    <property type="entry name" value="Alpha_rhamnosid"/>
</dbReference>
<proteinExistence type="predicted"/>
<dbReference type="PANTHER" id="PTHR33307">
    <property type="entry name" value="ALPHA-RHAMNOSIDASE (EUROFUNG)"/>
    <property type="match status" value="1"/>
</dbReference>
<evidence type="ECO:0000256" key="3">
    <source>
        <dbReference type="ARBA" id="ARBA00022801"/>
    </source>
</evidence>
<dbReference type="Pfam" id="PF08531">
    <property type="entry name" value="Bac_rhamnosid_N"/>
    <property type="match status" value="1"/>
</dbReference>
<dbReference type="Gene3D" id="2.60.420.10">
    <property type="entry name" value="Maltose phosphorylase, domain 3"/>
    <property type="match status" value="1"/>
</dbReference>
<dbReference type="InterPro" id="IPR008902">
    <property type="entry name" value="Rhamnosid_concanavalin"/>
</dbReference>
<keyword evidence="9" id="KW-1185">Reference proteome</keyword>
<evidence type="ECO:0000256" key="2">
    <source>
        <dbReference type="ARBA" id="ARBA00012652"/>
    </source>
</evidence>
<evidence type="ECO:0000259" key="4">
    <source>
        <dbReference type="Pfam" id="PF05592"/>
    </source>
</evidence>
<accession>A0ABU3GEX3</accession>
<dbReference type="InterPro" id="IPR013737">
    <property type="entry name" value="Bac_rhamnosid_N"/>
</dbReference>
<dbReference type="GO" id="GO:0016787">
    <property type="term" value="F:hydrolase activity"/>
    <property type="evidence" value="ECO:0007669"/>
    <property type="project" value="UniProtKB-KW"/>
</dbReference>
<dbReference type="PANTHER" id="PTHR33307:SF6">
    <property type="entry name" value="ALPHA-RHAMNOSIDASE (EUROFUNG)-RELATED"/>
    <property type="match status" value="1"/>
</dbReference>
<evidence type="ECO:0000259" key="6">
    <source>
        <dbReference type="Pfam" id="PF17389"/>
    </source>
</evidence>
<evidence type="ECO:0000313" key="8">
    <source>
        <dbReference type="EMBL" id="MDT3329238.1"/>
    </source>
</evidence>
<dbReference type="EMBL" id="JAUZVT010000001">
    <property type="protein sequence ID" value="MDT3329238.1"/>
    <property type="molecule type" value="Genomic_DNA"/>
</dbReference>
<dbReference type="RefSeq" id="WP_311868311.1">
    <property type="nucleotide sequence ID" value="NZ_JAUZVT010000001.1"/>
</dbReference>
<comment type="catalytic activity">
    <reaction evidence="1">
        <text>Hydrolysis of terminal non-reducing alpha-L-rhamnose residues in alpha-L-rhamnosides.</text>
        <dbReference type="EC" id="3.2.1.40"/>
    </reaction>
</comment>
<evidence type="ECO:0000259" key="5">
    <source>
        <dbReference type="Pfam" id="PF08531"/>
    </source>
</evidence>
<evidence type="ECO:0000313" key="9">
    <source>
        <dbReference type="Proteomes" id="UP001262835"/>
    </source>
</evidence>
<feature type="domain" description="Bacterial alpha-L-rhamnosidase N-terminal" evidence="5">
    <location>
        <begin position="43"/>
        <end position="205"/>
    </location>
</feature>
<feature type="domain" description="Alpha-L-rhamnosidase six-hairpin glycosidase" evidence="6">
    <location>
        <begin position="317"/>
        <end position="674"/>
    </location>
</feature>
<dbReference type="Pfam" id="PF17389">
    <property type="entry name" value="Bac_rhamnosid6H"/>
    <property type="match status" value="1"/>
</dbReference>
<protein>
    <recommendedName>
        <fullName evidence="2">alpha-L-rhamnosidase</fullName>
        <ecNumber evidence="2">3.2.1.40</ecNumber>
    </recommendedName>
</protein>
<evidence type="ECO:0000259" key="7">
    <source>
        <dbReference type="Pfam" id="PF17390"/>
    </source>
</evidence>
<dbReference type="InterPro" id="IPR012341">
    <property type="entry name" value="6hp_glycosidase-like_sf"/>
</dbReference>
<organism evidence="8 9">
    <name type="scientific">Microbacterium aquilitoris</name>
    <dbReference type="NCBI Taxonomy" id="3067307"/>
    <lineage>
        <taxon>Bacteria</taxon>
        <taxon>Bacillati</taxon>
        <taxon>Actinomycetota</taxon>
        <taxon>Actinomycetes</taxon>
        <taxon>Micrococcales</taxon>
        <taxon>Microbacteriaceae</taxon>
        <taxon>Microbacterium</taxon>
    </lineage>
</organism>
<comment type="caution">
    <text evidence="8">The sequence shown here is derived from an EMBL/GenBank/DDBJ whole genome shotgun (WGS) entry which is preliminary data.</text>
</comment>
<reference evidence="8 9" key="1">
    <citation type="submission" date="2023-08" db="EMBL/GenBank/DDBJ databases">
        <title>Microbacterium aquilitoris sp. nov. and Microbacterium gwkjibeachense sp. nov., isolated from beach.</title>
        <authorList>
            <person name="Lee S.D."/>
            <person name="Yang H."/>
            <person name="Kim I."/>
        </authorList>
    </citation>
    <scope>NUCLEOTIDE SEQUENCE [LARGE SCALE GENOMIC DNA]</scope>
    <source>
        <strain evidence="8 9">KSW-18</strain>
    </source>
</reference>
<sequence length="757" mass="82103">MPVSASPVPVSPLSEAVFLSAEAAEGVAPRFTATVPLTALRDDVVTATLWATARGVYEAEVDGVPVTDSVLNPGWTSYEWRLTYQQFDVTDTVRGGHDDVRLTLILGNGWWRGHLGFGDADADYGDEIAVAATLEVVYRDGSVQRVSTSDAWGAAASDVTRNSLYRGQSVDARLREGGAPLAVRTSEIDHGVLAPQTSPPVRRHEAVPAQRVWRSPSGRTLVDFGQNLVGWLRFTVQGSRGDLIRIRHAEVLEDGELGVRPLRSADATDEFVLSGGVDAFEPTFTFHGFRYAEVEGWPGELRAADLEAVVVHSEMARTGRFSCSDPLVTRLVDNSVWSQRGNFLSVPTDCPQRDERLGWTGDIAAFAASASFSFDTADFLDSWLQDLRLETEHAPDGAVPFVVPAVLKYANFPAGHLSEWAGPTAIWGDAAVWVPQALWQAYGDADRLAAHYPAMAMHLSSIEPLISERGLWERGNQFGDWLDPDAPPEDPAAAKADAAVVATACLYRSASFAAEAAAVLGNDAEAHRWRGLAARTRDAFVRHYVDDDGIVRSDCATVYALAITFGVLEGDLRSRAAARLAEIVRESGFRVTTGFAGTPYVTWALSETGHVDEAYRLLLEKECPSWLYPITMGATTVWERWDSMLPDGSINPGEMTSFNHYALGAVVDWIHQVVGGLRPAAPGYARVRVEPRPGPGIEWAETSLRTRQGEVSVAWRVASGELTVEVALPDDVPAEVVLPDGRTVEVRGGGHVFTSTL</sequence>
<name>A0ABU3GEX3_9MICO</name>
<dbReference type="Proteomes" id="UP001262835">
    <property type="component" value="Unassembled WGS sequence"/>
</dbReference>
<feature type="domain" description="Alpha-L-rhamnosidase concanavalin-like" evidence="4">
    <location>
        <begin position="215"/>
        <end position="312"/>
    </location>
</feature>
<dbReference type="Gene3D" id="1.50.10.10">
    <property type="match status" value="1"/>
</dbReference>
<evidence type="ECO:0000256" key="1">
    <source>
        <dbReference type="ARBA" id="ARBA00001445"/>
    </source>
</evidence>
<dbReference type="SUPFAM" id="SSF48208">
    <property type="entry name" value="Six-hairpin glycosidases"/>
    <property type="match status" value="1"/>
</dbReference>
<dbReference type="Gene3D" id="2.60.120.260">
    <property type="entry name" value="Galactose-binding domain-like"/>
    <property type="match status" value="2"/>
</dbReference>
<dbReference type="Pfam" id="PF05592">
    <property type="entry name" value="Bac_rhamnosid"/>
    <property type="match status" value="1"/>
</dbReference>
<dbReference type="EC" id="3.2.1.40" evidence="2"/>
<feature type="domain" description="Alpha-L-rhamnosidase C-terminal" evidence="7">
    <location>
        <begin position="676"/>
        <end position="749"/>
    </location>
</feature>
<dbReference type="InterPro" id="IPR035396">
    <property type="entry name" value="Bac_rhamnosid6H"/>
</dbReference>